<dbReference type="InterPro" id="IPR010982">
    <property type="entry name" value="Lambda_DNA-bd_dom_sf"/>
</dbReference>
<protein>
    <submittedName>
        <fullName evidence="1">Helix-turn-helix protein</fullName>
    </submittedName>
</protein>
<reference evidence="1" key="1">
    <citation type="journal article" date="2021" name="Proc. Natl. Acad. Sci. U.S.A.">
        <title>A Catalog of Tens of Thousands of Viruses from Human Metagenomes Reveals Hidden Associations with Chronic Diseases.</title>
        <authorList>
            <person name="Tisza M.J."/>
            <person name="Buck C.B."/>
        </authorList>
    </citation>
    <scope>NUCLEOTIDE SEQUENCE</scope>
    <source>
        <strain evidence="1">Ctcc24</strain>
    </source>
</reference>
<name>A0A8S5Q2I4_9CAUD</name>
<sequence>MFDLKQWAAERKMTQKQIAQMSGTSTQPISALMNDGHCLEETIIKVCSGIGRPYRREEWEEHILKNKTPNRPRKRKIKLEYDQVRNYRDRRSMKALRRNLAVGETVRVQFQLRPLSKTGQRETRWENGTIIRIYENHVGVMVQLKTAHGNALSLRKSYMVDDVVKWKGKHMKDIDVFTRKEK</sequence>
<accession>A0A8S5Q2I4</accession>
<dbReference type="SUPFAM" id="SSF47413">
    <property type="entry name" value="lambda repressor-like DNA-binding domains"/>
    <property type="match status" value="1"/>
</dbReference>
<dbReference type="GO" id="GO:0003677">
    <property type="term" value="F:DNA binding"/>
    <property type="evidence" value="ECO:0007669"/>
    <property type="project" value="InterPro"/>
</dbReference>
<proteinExistence type="predicted"/>
<evidence type="ECO:0000313" key="1">
    <source>
        <dbReference type="EMBL" id="DAE12877.1"/>
    </source>
</evidence>
<organism evidence="1">
    <name type="scientific">Siphoviridae sp. ctcC24</name>
    <dbReference type="NCBI Taxonomy" id="2825570"/>
    <lineage>
        <taxon>Viruses</taxon>
        <taxon>Duplodnaviria</taxon>
        <taxon>Heunggongvirae</taxon>
        <taxon>Uroviricota</taxon>
        <taxon>Caudoviricetes</taxon>
    </lineage>
</organism>
<dbReference type="EMBL" id="BK015559">
    <property type="protein sequence ID" value="DAE12877.1"/>
    <property type="molecule type" value="Genomic_DNA"/>
</dbReference>